<evidence type="ECO:0000259" key="3">
    <source>
        <dbReference type="PROSITE" id="PS51898"/>
    </source>
</evidence>
<evidence type="ECO:0000256" key="1">
    <source>
        <dbReference type="ARBA" id="ARBA00022908"/>
    </source>
</evidence>
<dbReference type="PANTHER" id="PTHR30349">
    <property type="entry name" value="PHAGE INTEGRASE-RELATED"/>
    <property type="match status" value="1"/>
</dbReference>
<dbReference type="PANTHER" id="PTHR30349:SF64">
    <property type="entry name" value="PROPHAGE INTEGRASE INTD-RELATED"/>
    <property type="match status" value="1"/>
</dbReference>
<keyword evidence="5" id="KW-1185">Reference proteome</keyword>
<gene>
    <name evidence="4" type="ORF">HW532_21445</name>
</gene>
<dbReference type="RefSeq" id="WP_213162405.1">
    <property type="nucleotide sequence ID" value="NZ_CP058214.1"/>
</dbReference>
<dbReference type="GO" id="GO:0003677">
    <property type="term" value="F:DNA binding"/>
    <property type="evidence" value="ECO:0007669"/>
    <property type="project" value="InterPro"/>
</dbReference>
<dbReference type="Pfam" id="PF00589">
    <property type="entry name" value="Phage_integrase"/>
    <property type="match status" value="1"/>
</dbReference>
<keyword evidence="2" id="KW-0233">DNA recombination</keyword>
<sequence>MHRYQKPWRGAWYYVRRVPTAFAHLDKRNPVRVSANIAVADDPEGWRAARVIDRLDKETEAYWRGLLEGHAVEAQRRYDAARTRARALGFDYMPAMELAAKPIGDLLDRAEVLRPRDAAGSGPEIAAVLGGEDRPDFRLSTLFGEYERLSRASLKEKSEDQLRKWRNPKKRAVANLMTVIGDKRLSEITRNDALDFQAWWQDRIVGEGREIETANKDIGHINRMLRTLERWHRLGLPPVFSELRIEGGRVAQRQAYDAGYVRDRLFAPGALDGLNEEARAVIWLVAETGLRLSEACNLTSETIHLDEPVPYVAVRPDGRQMKTDQSAREIPLLGGALAAAKRFPEGFPRYRHRADALSALVNKYLDTAGLRPSKGHTLYSLRHTFEDRLTAVGAPEKVMAALMGHKYIRPKYGAGPSLELKAEWVGRIVYQVPHDTAS</sequence>
<dbReference type="InterPro" id="IPR013762">
    <property type="entry name" value="Integrase-like_cat_sf"/>
</dbReference>
<feature type="domain" description="Tyr recombinase" evidence="3">
    <location>
        <begin position="251"/>
        <end position="438"/>
    </location>
</feature>
<dbReference type="Proteomes" id="UP000593594">
    <property type="component" value="Chromosome"/>
</dbReference>
<dbReference type="AlphaFoldDB" id="A0A7S8C7X5"/>
<dbReference type="EMBL" id="CP058214">
    <property type="protein sequence ID" value="QPC45032.1"/>
    <property type="molecule type" value="Genomic_DNA"/>
</dbReference>
<dbReference type="GO" id="GO:0015074">
    <property type="term" value="P:DNA integration"/>
    <property type="evidence" value="ECO:0007669"/>
    <property type="project" value="UniProtKB-KW"/>
</dbReference>
<dbReference type="PROSITE" id="PS51898">
    <property type="entry name" value="TYR_RECOMBINASE"/>
    <property type="match status" value="1"/>
</dbReference>
<accession>A0A7S8C7X5</accession>
<dbReference type="Gene3D" id="1.10.443.10">
    <property type="entry name" value="Intergrase catalytic core"/>
    <property type="match status" value="1"/>
</dbReference>
<dbReference type="InterPro" id="IPR011010">
    <property type="entry name" value="DNA_brk_join_enz"/>
</dbReference>
<dbReference type="GO" id="GO:0006310">
    <property type="term" value="P:DNA recombination"/>
    <property type="evidence" value="ECO:0007669"/>
    <property type="project" value="UniProtKB-KW"/>
</dbReference>
<evidence type="ECO:0000256" key="2">
    <source>
        <dbReference type="ARBA" id="ARBA00023172"/>
    </source>
</evidence>
<dbReference type="InterPro" id="IPR050090">
    <property type="entry name" value="Tyrosine_recombinase_XerCD"/>
</dbReference>
<evidence type="ECO:0000313" key="4">
    <source>
        <dbReference type="EMBL" id="QPC45032.1"/>
    </source>
</evidence>
<proteinExistence type="predicted"/>
<name>A0A7S8C7X5_9HYPH</name>
<reference evidence="4 5" key="1">
    <citation type="submission" date="2020-06" db="EMBL/GenBank/DDBJ databases">
        <title>Genome sequence of 2 isolates from Red Sea Mangroves.</title>
        <authorList>
            <person name="Sefrji F."/>
            <person name="Michoud G."/>
            <person name="Merlino G."/>
            <person name="Daffonchio D."/>
        </authorList>
    </citation>
    <scope>NUCLEOTIDE SEQUENCE [LARGE SCALE GENOMIC DNA]</scope>
    <source>
        <strain evidence="4 5">R1DC25</strain>
    </source>
</reference>
<dbReference type="InterPro" id="IPR002104">
    <property type="entry name" value="Integrase_catalytic"/>
</dbReference>
<organism evidence="4 5">
    <name type="scientific">Kaustia mangrovi</name>
    <dbReference type="NCBI Taxonomy" id="2593653"/>
    <lineage>
        <taxon>Bacteria</taxon>
        <taxon>Pseudomonadati</taxon>
        <taxon>Pseudomonadota</taxon>
        <taxon>Alphaproteobacteria</taxon>
        <taxon>Hyphomicrobiales</taxon>
        <taxon>Parvibaculaceae</taxon>
        <taxon>Kaustia</taxon>
    </lineage>
</organism>
<dbReference type="SUPFAM" id="SSF56349">
    <property type="entry name" value="DNA breaking-rejoining enzymes"/>
    <property type="match status" value="1"/>
</dbReference>
<keyword evidence="1" id="KW-0229">DNA integration</keyword>
<dbReference type="KEGG" id="kmn:HW532_21445"/>
<protein>
    <submittedName>
        <fullName evidence="4">Tyrosine-type recombinase/integrase</fullName>
    </submittedName>
</protein>
<evidence type="ECO:0000313" key="5">
    <source>
        <dbReference type="Proteomes" id="UP000593594"/>
    </source>
</evidence>